<name>A0AAU6W329_9VIRU</name>
<evidence type="ECO:0000313" key="2">
    <source>
        <dbReference type="EMBL" id="XAI71076.1"/>
    </source>
</evidence>
<proteinExistence type="predicted"/>
<feature type="domain" description="Amino acid:DNA transferase" evidence="1">
    <location>
        <begin position="48"/>
        <end position="290"/>
    </location>
</feature>
<sequence length="411" mass="48317">MRAIEKQYKHPALSEFIYPIEKGVDYRLKENRAHLAMAWQETLCYTEEHNQQLRLMLWAINNQDISTTRATEQKLWCAFLWGCCYNLIGPWAIMQEYPEPPRGKDGLQRFADWYNKNFDRMRFDTDCRYRKSKMIACVTSYVEWLNGREQFEAFAPILREPHSKVQFERLWETCNSWKFFGRLSNWNTIEAIELATDHDYKIDIPSFMLTDVSGSESNRNGAAFLAGYDELVTKHGKLKTTGETISQADCEKLEVLAEMYFQQAKADLGHLSYINRLNAETSIFCWFKKFFRLKSTRYVGWDGERTYEELEYMRREWPEANLEPLWEARYALLPDFLLCECAPQGEQRGVNKAKMPLFYETGFPEHIYRFQRGERWAFPEEGVAKSTKPAKSPAQIAAAPATTNDLMGFFQ</sequence>
<accession>A0AAU6W329</accession>
<gene>
    <name evidence="2" type="ORF">Cygsa01_00030</name>
</gene>
<organism evidence="2">
    <name type="scientific">Pseudomonas phage Cygsa01</name>
    <dbReference type="NCBI Taxonomy" id="3138529"/>
    <lineage>
        <taxon>Viruses</taxon>
    </lineage>
</organism>
<dbReference type="InterPro" id="IPR040741">
    <property type="entry name" value="ADDT"/>
</dbReference>
<evidence type="ECO:0000259" key="1">
    <source>
        <dbReference type="Pfam" id="PF18724"/>
    </source>
</evidence>
<dbReference type="EMBL" id="PP179332">
    <property type="protein sequence ID" value="XAI71076.1"/>
    <property type="molecule type" value="Genomic_DNA"/>
</dbReference>
<reference evidence="2" key="1">
    <citation type="journal article" date="2024" name="J. Gen. Virol.">
        <title>Novel phages of Pseudomonas syringae unveil numerous potential auxiliary metabolic genes.</title>
        <authorList>
            <person name="Feltin C."/>
            <person name="Garneau J.R."/>
            <person name="Morris C.E."/>
            <person name="Berard A."/>
            <person name="Torres-Barcelo C."/>
        </authorList>
    </citation>
    <scope>NUCLEOTIDE SEQUENCE</scope>
</reference>
<dbReference type="Pfam" id="PF18724">
    <property type="entry name" value="ADDT"/>
    <property type="match status" value="1"/>
</dbReference>
<protein>
    <recommendedName>
        <fullName evidence="1">Amino acid:DNA transferase domain-containing protein</fullName>
    </recommendedName>
</protein>